<feature type="transmembrane region" description="Helical" evidence="9">
    <location>
        <begin position="87"/>
        <end position="106"/>
    </location>
</feature>
<dbReference type="EMBL" id="JBEAFC010000008">
    <property type="protein sequence ID" value="KAL1542814.1"/>
    <property type="molecule type" value="Genomic_DNA"/>
</dbReference>
<dbReference type="InterPro" id="IPR044739">
    <property type="entry name" value="NRT1/PTR"/>
</dbReference>
<evidence type="ECO:0000256" key="6">
    <source>
        <dbReference type="ARBA" id="ARBA00022989"/>
    </source>
</evidence>
<evidence type="ECO:0000256" key="8">
    <source>
        <dbReference type="ARBA" id="ARBA00044504"/>
    </source>
</evidence>
<comment type="similarity">
    <text evidence="8">Belongs to the major facilitator superfamily. Phosphate:H(+) symporter (TC 2.A.1.9) family.</text>
</comment>
<feature type="transmembrane region" description="Helical" evidence="9">
    <location>
        <begin position="225"/>
        <end position="245"/>
    </location>
</feature>
<feature type="transmembrane region" description="Helical" evidence="9">
    <location>
        <begin position="113"/>
        <end position="131"/>
    </location>
</feature>
<dbReference type="SUPFAM" id="SSF103473">
    <property type="entry name" value="MFS general substrate transporter"/>
    <property type="match status" value="1"/>
</dbReference>
<protein>
    <submittedName>
        <fullName evidence="10">Protein NRT1/ PTR FAMILY 5.10-like</fullName>
    </submittedName>
</protein>
<gene>
    <name evidence="10" type="ORF">AAHA92_19854</name>
</gene>
<comment type="similarity">
    <text evidence="2">Belongs to the major facilitator superfamily. Proton-dependent oligopeptide transporter (POT/PTR) (TC 2.A.17) family.</text>
</comment>
<comment type="caution">
    <text evidence="10">The sequence shown here is derived from an EMBL/GenBank/DDBJ whole genome shotgun (WGS) entry which is preliminary data.</text>
</comment>
<keyword evidence="4" id="KW-0597">Phosphoprotein</keyword>
<evidence type="ECO:0000256" key="7">
    <source>
        <dbReference type="ARBA" id="ARBA00023136"/>
    </source>
</evidence>
<keyword evidence="3" id="KW-0813">Transport</keyword>
<feature type="transmembrane region" description="Helical" evidence="9">
    <location>
        <begin position="409"/>
        <end position="429"/>
    </location>
</feature>
<feature type="transmembrane region" description="Helical" evidence="9">
    <location>
        <begin position="537"/>
        <end position="555"/>
    </location>
</feature>
<dbReference type="InterPro" id="IPR000109">
    <property type="entry name" value="POT_fam"/>
</dbReference>
<feature type="transmembrane region" description="Helical" evidence="9">
    <location>
        <begin position="368"/>
        <end position="388"/>
    </location>
</feature>
<dbReference type="GO" id="GO:0080054">
    <property type="term" value="F:low-affinity nitrate transmembrane transporter activity"/>
    <property type="evidence" value="ECO:0007669"/>
    <property type="project" value="UniProtKB-ARBA"/>
</dbReference>
<reference evidence="10 11" key="1">
    <citation type="submission" date="2024-06" db="EMBL/GenBank/DDBJ databases">
        <title>A chromosome level genome sequence of Diviner's sage (Salvia divinorum).</title>
        <authorList>
            <person name="Ford S.A."/>
            <person name="Ro D.-K."/>
            <person name="Ness R.W."/>
            <person name="Phillips M.A."/>
        </authorList>
    </citation>
    <scope>NUCLEOTIDE SEQUENCE [LARGE SCALE GENOMIC DNA]</scope>
    <source>
        <strain evidence="10">SAF-2024a</strain>
        <tissue evidence="10">Leaf</tissue>
    </source>
</reference>
<keyword evidence="11" id="KW-1185">Reference proteome</keyword>
<evidence type="ECO:0000256" key="5">
    <source>
        <dbReference type="ARBA" id="ARBA00022692"/>
    </source>
</evidence>
<accession>A0ABD1GI06</accession>
<comment type="subcellular location">
    <subcellularLocation>
        <location evidence="1">Membrane</location>
        <topology evidence="1">Multi-pass membrane protein</topology>
    </subcellularLocation>
</comment>
<dbReference type="Proteomes" id="UP001567538">
    <property type="component" value="Unassembled WGS sequence"/>
</dbReference>
<sequence length="566" mass="60973">MESNAITGNGGSDAEAPLINDAVSGADDFRGRPASRSRTGGWKSASFIIGVEAAERFAYYGISSNLMSYLTGTLGQSTAAAAENVNAWSGTALLLTILGAFVADSFLGRFRTIVAASVLYVVSLGLLSMSAALHSSNSSRCESNGSCSPPLLEVVFFFISLYLVAVAQGGHKPCVQAFGADQFDDEDEHELRAKSSFFNWWYFSTNIGILAALSVLSYVQENLSWELGFGIPCVLMCFALAVFVFGSMTYRFHLSGDEGNPFLKIGRVFVWAARNRKASPSSVEEEACGVLPREGAKFKFLYKATLGPPDKDGNVCTTADVEAAVGILGLLPIWCTCLGYAVVSSQASTMFTKQGATLDRHLTPAFEIPAASLQSLISVSILTFVPIYERIIVPAARSLTKKLAGISMLQRIGIGIFLSIITAVVAALIEGRRLAIAAEHGLLDKPEETVPMSVWWLAPQYILLGVADVFAIVGLQEFFYDQVPVEFKSSGLALCHSIFGIGNFLSSFLISLIEFLTNRGGSGSWFSDNLNRAHLDYFYWLLGGISAATLAAYVCSAKCYAYKRRD</sequence>
<evidence type="ECO:0000256" key="2">
    <source>
        <dbReference type="ARBA" id="ARBA00005982"/>
    </source>
</evidence>
<keyword evidence="5 9" id="KW-0812">Transmembrane</keyword>
<dbReference type="Pfam" id="PF00854">
    <property type="entry name" value="PTR2"/>
    <property type="match status" value="1"/>
</dbReference>
<evidence type="ECO:0000256" key="1">
    <source>
        <dbReference type="ARBA" id="ARBA00004141"/>
    </source>
</evidence>
<dbReference type="InterPro" id="IPR036259">
    <property type="entry name" value="MFS_trans_sf"/>
</dbReference>
<evidence type="ECO:0000256" key="3">
    <source>
        <dbReference type="ARBA" id="ARBA00022448"/>
    </source>
</evidence>
<evidence type="ECO:0000313" key="11">
    <source>
        <dbReference type="Proteomes" id="UP001567538"/>
    </source>
</evidence>
<organism evidence="10 11">
    <name type="scientific">Salvia divinorum</name>
    <name type="common">Maria pastora</name>
    <name type="synonym">Diviner's sage</name>
    <dbReference type="NCBI Taxonomy" id="28513"/>
    <lineage>
        <taxon>Eukaryota</taxon>
        <taxon>Viridiplantae</taxon>
        <taxon>Streptophyta</taxon>
        <taxon>Embryophyta</taxon>
        <taxon>Tracheophyta</taxon>
        <taxon>Spermatophyta</taxon>
        <taxon>Magnoliopsida</taxon>
        <taxon>eudicotyledons</taxon>
        <taxon>Gunneridae</taxon>
        <taxon>Pentapetalae</taxon>
        <taxon>asterids</taxon>
        <taxon>lamiids</taxon>
        <taxon>Lamiales</taxon>
        <taxon>Lamiaceae</taxon>
        <taxon>Nepetoideae</taxon>
        <taxon>Mentheae</taxon>
        <taxon>Salviinae</taxon>
        <taxon>Salvia</taxon>
        <taxon>Salvia subgen. Calosphace</taxon>
    </lineage>
</organism>
<name>A0ABD1GI06_SALDI</name>
<feature type="transmembrane region" description="Helical" evidence="9">
    <location>
        <begin position="200"/>
        <end position="219"/>
    </location>
</feature>
<feature type="transmembrane region" description="Helical" evidence="9">
    <location>
        <begin position="461"/>
        <end position="480"/>
    </location>
</feature>
<keyword evidence="7 9" id="KW-0472">Membrane</keyword>
<evidence type="ECO:0000256" key="9">
    <source>
        <dbReference type="SAM" id="Phobius"/>
    </source>
</evidence>
<dbReference type="CDD" id="cd17417">
    <property type="entry name" value="MFS_NPF5"/>
    <property type="match status" value="1"/>
</dbReference>
<evidence type="ECO:0000256" key="4">
    <source>
        <dbReference type="ARBA" id="ARBA00022553"/>
    </source>
</evidence>
<dbReference type="PANTHER" id="PTHR11654">
    <property type="entry name" value="OLIGOPEPTIDE TRANSPORTER-RELATED"/>
    <property type="match status" value="1"/>
</dbReference>
<feature type="transmembrane region" description="Helical" evidence="9">
    <location>
        <begin position="492"/>
        <end position="517"/>
    </location>
</feature>
<feature type="transmembrane region" description="Helical" evidence="9">
    <location>
        <begin position="323"/>
        <end position="343"/>
    </location>
</feature>
<evidence type="ECO:0000313" key="10">
    <source>
        <dbReference type="EMBL" id="KAL1542814.1"/>
    </source>
</evidence>
<keyword evidence="6 9" id="KW-1133">Transmembrane helix</keyword>
<dbReference type="FunFam" id="1.20.1250.20:FF:000147">
    <property type="entry name" value="Protein NRT1/ PTR family 5.10"/>
    <property type="match status" value="1"/>
</dbReference>
<dbReference type="Gene3D" id="1.20.1250.20">
    <property type="entry name" value="MFS general substrate transporter like domains"/>
    <property type="match status" value="1"/>
</dbReference>
<dbReference type="GO" id="GO:0009705">
    <property type="term" value="C:plant-type vacuole membrane"/>
    <property type="evidence" value="ECO:0007669"/>
    <property type="project" value="UniProtKB-ARBA"/>
</dbReference>
<proteinExistence type="inferred from homology"/>
<dbReference type="AlphaFoldDB" id="A0ABD1GI06"/>